<keyword evidence="4" id="KW-0479">Metal-binding</keyword>
<evidence type="ECO:0000256" key="3">
    <source>
        <dbReference type="ARBA" id="ARBA00022670"/>
    </source>
</evidence>
<dbReference type="PROSITE" id="PS51885">
    <property type="entry name" value="NEPRILYSIN"/>
    <property type="match status" value="1"/>
</dbReference>
<dbReference type="PANTHER" id="PTHR11733:SF167">
    <property type="entry name" value="FI17812P1-RELATED"/>
    <property type="match status" value="1"/>
</dbReference>
<dbReference type="Gene3D" id="1.10.1380.10">
    <property type="entry name" value="Neutral endopeptidase , domain2"/>
    <property type="match status" value="1"/>
</dbReference>
<comment type="similarity">
    <text evidence="2">Belongs to the peptidase M13 family.</text>
</comment>
<dbReference type="InterPro" id="IPR000718">
    <property type="entry name" value="Peptidase_M13"/>
</dbReference>
<protein>
    <submittedName>
        <fullName evidence="10">Uncharacterized protein</fullName>
    </submittedName>
</protein>
<keyword evidence="6" id="KW-0862">Zinc</keyword>
<comment type="caution">
    <text evidence="10">The sequence shown here is derived from an EMBL/GenBank/DDBJ whole genome shotgun (WGS) entry which is preliminary data.</text>
</comment>
<evidence type="ECO:0000256" key="5">
    <source>
        <dbReference type="ARBA" id="ARBA00022801"/>
    </source>
</evidence>
<dbReference type="GO" id="GO:0016485">
    <property type="term" value="P:protein processing"/>
    <property type="evidence" value="ECO:0007669"/>
    <property type="project" value="TreeGrafter"/>
</dbReference>
<dbReference type="PANTHER" id="PTHR11733">
    <property type="entry name" value="ZINC METALLOPROTEASE FAMILY M13 NEPRILYSIN-RELATED"/>
    <property type="match status" value="1"/>
</dbReference>
<dbReference type="Proteomes" id="UP001301958">
    <property type="component" value="Unassembled WGS sequence"/>
</dbReference>
<comment type="cofactor">
    <cofactor evidence="1">
        <name>Zn(2+)</name>
        <dbReference type="ChEBI" id="CHEBI:29105"/>
    </cofactor>
</comment>
<keyword evidence="7" id="KW-0482">Metalloprotease</keyword>
<evidence type="ECO:0000313" key="11">
    <source>
        <dbReference type="Proteomes" id="UP001301958"/>
    </source>
</evidence>
<evidence type="ECO:0000256" key="2">
    <source>
        <dbReference type="ARBA" id="ARBA00007357"/>
    </source>
</evidence>
<dbReference type="SUPFAM" id="SSF55486">
    <property type="entry name" value="Metalloproteases ('zincins'), catalytic domain"/>
    <property type="match status" value="1"/>
</dbReference>
<keyword evidence="11" id="KW-1185">Reference proteome</keyword>
<dbReference type="InterPro" id="IPR018497">
    <property type="entry name" value="Peptidase_M13_C"/>
</dbReference>
<accession>A0AAN6YN80</accession>
<evidence type="ECO:0000256" key="1">
    <source>
        <dbReference type="ARBA" id="ARBA00001947"/>
    </source>
</evidence>
<keyword evidence="5" id="KW-0378">Hydrolase</keyword>
<dbReference type="GO" id="GO:0005886">
    <property type="term" value="C:plasma membrane"/>
    <property type="evidence" value="ECO:0007669"/>
    <property type="project" value="TreeGrafter"/>
</dbReference>
<organism evidence="10 11">
    <name type="scientific">Podospora fimiseda</name>
    <dbReference type="NCBI Taxonomy" id="252190"/>
    <lineage>
        <taxon>Eukaryota</taxon>
        <taxon>Fungi</taxon>
        <taxon>Dikarya</taxon>
        <taxon>Ascomycota</taxon>
        <taxon>Pezizomycotina</taxon>
        <taxon>Sordariomycetes</taxon>
        <taxon>Sordariomycetidae</taxon>
        <taxon>Sordariales</taxon>
        <taxon>Podosporaceae</taxon>
        <taxon>Podospora</taxon>
    </lineage>
</organism>
<dbReference type="PRINTS" id="PR00786">
    <property type="entry name" value="NEPRILYSIN"/>
</dbReference>
<evidence type="ECO:0000256" key="7">
    <source>
        <dbReference type="ARBA" id="ARBA00023049"/>
    </source>
</evidence>
<dbReference type="CDD" id="cd08662">
    <property type="entry name" value="M13"/>
    <property type="match status" value="1"/>
</dbReference>
<feature type="domain" description="Peptidase M13 N-terminal" evidence="9">
    <location>
        <begin position="35"/>
        <end position="432"/>
    </location>
</feature>
<evidence type="ECO:0000259" key="9">
    <source>
        <dbReference type="Pfam" id="PF05649"/>
    </source>
</evidence>
<dbReference type="EMBL" id="MU865508">
    <property type="protein sequence ID" value="KAK4221876.1"/>
    <property type="molecule type" value="Genomic_DNA"/>
</dbReference>
<dbReference type="GO" id="GO:0004222">
    <property type="term" value="F:metalloendopeptidase activity"/>
    <property type="evidence" value="ECO:0007669"/>
    <property type="project" value="InterPro"/>
</dbReference>
<sequence>MGQFSSTQVCTTDACVSTASNILSNLAPHWKQLDPCTNFEEMVCYGYRESHEASQAPLYHLGDMNYRVVRRIVEGTYQDAIQLVSSRLGARGSVDELNFNMLKQNYQVCMDTDTIAKKGVTPLVKFTHEITSAWPLSVENLSKKPDAADWDAFAKVSVALGKVGSSLFNFETNHDPFDSSVILPTFARFDLKETDFTNEDKVAAYFLETNQTLSVLYPTFNATAIEEIAKGIVAFEAEIYAGVAGDVAALMDKIKKGADPMTTQYTKVPFSDLATIAPELRLDKVLLGLMPAGYTPKHALMGYLTSWPVVSAAIKKQPVAVMQGFVAIKTAKNFLGGVLPTPLDTPTAEARWKTCIEVLAGTQRVPGPLKYIVDRFFYQHAMSDLGRNNALKMIKNLKAEFKNRLNTYSWMSQESKQQAIKKVDNMIEEVGYQTQDPNVMSPDSLATYYSGLNVTDDFFGNLVSAKRHKFNVESNKCTKPPNRRQWDSSSAWANAFYSPMANGIYIHAGIARADFFHADLPQYAQYAGLGAILGHEITHGFDSGGSRWNDKGEFRQWMDNSTVAAFNEKAQCFVDQYSKFEFPITGGKKAATDARFTLGENMSDAAGLSLAYAAWQAERKSMPDVWDQQLPGLDEFTHEQLFFLMFGNLWCSNYAPSQNEGLMTDNHALNKYRILGSLANSRPFKEAFSCKKKEPECEVW</sequence>
<evidence type="ECO:0000256" key="4">
    <source>
        <dbReference type="ARBA" id="ARBA00022723"/>
    </source>
</evidence>
<dbReference type="InterPro" id="IPR042089">
    <property type="entry name" value="Peptidase_M13_dom_2"/>
</dbReference>
<gene>
    <name evidence="10" type="ORF">QBC38DRAFT_428337</name>
</gene>
<proteinExistence type="inferred from homology"/>
<name>A0AAN6YN80_9PEZI</name>
<dbReference type="Pfam" id="PF01431">
    <property type="entry name" value="Peptidase_M13"/>
    <property type="match status" value="1"/>
</dbReference>
<dbReference type="Gene3D" id="3.40.390.10">
    <property type="entry name" value="Collagenase (Catalytic Domain)"/>
    <property type="match status" value="1"/>
</dbReference>
<reference evidence="10" key="1">
    <citation type="journal article" date="2023" name="Mol. Phylogenet. Evol.">
        <title>Genome-scale phylogeny and comparative genomics of the fungal order Sordariales.</title>
        <authorList>
            <person name="Hensen N."/>
            <person name="Bonometti L."/>
            <person name="Westerberg I."/>
            <person name="Brannstrom I.O."/>
            <person name="Guillou S."/>
            <person name="Cros-Aarteil S."/>
            <person name="Calhoun S."/>
            <person name="Haridas S."/>
            <person name="Kuo A."/>
            <person name="Mondo S."/>
            <person name="Pangilinan J."/>
            <person name="Riley R."/>
            <person name="LaButti K."/>
            <person name="Andreopoulos B."/>
            <person name="Lipzen A."/>
            <person name="Chen C."/>
            <person name="Yan M."/>
            <person name="Daum C."/>
            <person name="Ng V."/>
            <person name="Clum A."/>
            <person name="Steindorff A."/>
            <person name="Ohm R.A."/>
            <person name="Martin F."/>
            <person name="Silar P."/>
            <person name="Natvig D.O."/>
            <person name="Lalanne C."/>
            <person name="Gautier V."/>
            <person name="Ament-Velasquez S.L."/>
            <person name="Kruys A."/>
            <person name="Hutchinson M.I."/>
            <person name="Powell A.J."/>
            <person name="Barry K."/>
            <person name="Miller A.N."/>
            <person name="Grigoriev I.V."/>
            <person name="Debuchy R."/>
            <person name="Gladieux P."/>
            <person name="Hiltunen Thoren M."/>
            <person name="Johannesson H."/>
        </authorList>
    </citation>
    <scope>NUCLEOTIDE SEQUENCE</scope>
    <source>
        <strain evidence="10">CBS 990.96</strain>
    </source>
</reference>
<evidence type="ECO:0000256" key="6">
    <source>
        <dbReference type="ARBA" id="ARBA00022833"/>
    </source>
</evidence>
<feature type="domain" description="Peptidase M13 C-terminal" evidence="8">
    <location>
        <begin position="494"/>
        <end position="694"/>
    </location>
</feature>
<dbReference type="Pfam" id="PF05649">
    <property type="entry name" value="Peptidase_M13_N"/>
    <property type="match status" value="1"/>
</dbReference>
<reference evidence="10" key="2">
    <citation type="submission" date="2023-05" db="EMBL/GenBank/DDBJ databases">
        <authorList>
            <consortium name="Lawrence Berkeley National Laboratory"/>
            <person name="Steindorff A."/>
            <person name="Hensen N."/>
            <person name="Bonometti L."/>
            <person name="Westerberg I."/>
            <person name="Brannstrom I.O."/>
            <person name="Guillou S."/>
            <person name="Cros-Aarteil S."/>
            <person name="Calhoun S."/>
            <person name="Haridas S."/>
            <person name="Kuo A."/>
            <person name="Mondo S."/>
            <person name="Pangilinan J."/>
            <person name="Riley R."/>
            <person name="Labutti K."/>
            <person name="Andreopoulos B."/>
            <person name="Lipzen A."/>
            <person name="Chen C."/>
            <person name="Yanf M."/>
            <person name="Daum C."/>
            <person name="Ng V."/>
            <person name="Clum A."/>
            <person name="Ohm R."/>
            <person name="Martin F."/>
            <person name="Silar P."/>
            <person name="Natvig D."/>
            <person name="Lalanne C."/>
            <person name="Gautier V."/>
            <person name="Ament-Velasquez S.L."/>
            <person name="Kruys A."/>
            <person name="Hutchinson M.I."/>
            <person name="Powell A.J."/>
            <person name="Barry K."/>
            <person name="Miller A.N."/>
            <person name="Grigoriev I.V."/>
            <person name="Debuchy R."/>
            <person name="Gladieux P."/>
            <person name="Thoren M.H."/>
            <person name="Johannesson H."/>
        </authorList>
    </citation>
    <scope>NUCLEOTIDE SEQUENCE</scope>
    <source>
        <strain evidence="10">CBS 990.96</strain>
    </source>
</reference>
<evidence type="ECO:0000313" key="10">
    <source>
        <dbReference type="EMBL" id="KAK4221876.1"/>
    </source>
</evidence>
<dbReference type="GO" id="GO:0046872">
    <property type="term" value="F:metal ion binding"/>
    <property type="evidence" value="ECO:0007669"/>
    <property type="project" value="UniProtKB-KW"/>
</dbReference>
<dbReference type="AlphaFoldDB" id="A0AAN6YN80"/>
<evidence type="ECO:0000259" key="8">
    <source>
        <dbReference type="Pfam" id="PF01431"/>
    </source>
</evidence>
<keyword evidence="3" id="KW-0645">Protease</keyword>
<dbReference type="InterPro" id="IPR024079">
    <property type="entry name" value="MetalloPept_cat_dom_sf"/>
</dbReference>
<dbReference type="InterPro" id="IPR008753">
    <property type="entry name" value="Peptidase_M13_N"/>
</dbReference>